<dbReference type="EMBL" id="PUHZ01000023">
    <property type="protein sequence ID" value="PQO43482.1"/>
    <property type="molecule type" value="Genomic_DNA"/>
</dbReference>
<organism evidence="3 4">
    <name type="scientific">Blastopirellula marina</name>
    <dbReference type="NCBI Taxonomy" id="124"/>
    <lineage>
        <taxon>Bacteria</taxon>
        <taxon>Pseudomonadati</taxon>
        <taxon>Planctomycetota</taxon>
        <taxon>Planctomycetia</taxon>
        <taxon>Pirellulales</taxon>
        <taxon>Pirellulaceae</taxon>
        <taxon>Blastopirellula</taxon>
    </lineage>
</organism>
<accession>A0A2S8GG89</accession>
<dbReference type="SUPFAM" id="SSF54523">
    <property type="entry name" value="Pili subunits"/>
    <property type="match status" value="1"/>
</dbReference>
<dbReference type="PANTHER" id="PTHR30093:SF2">
    <property type="entry name" value="TYPE II SECRETION SYSTEM PROTEIN H"/>
    <property type="match status" value="1"/>
</dbReference>
<keyword evidence="1" id="KW-0472">Membrane</keyword>
<reference evidence="3 4" key="1">
    <citation type="submission" date="2018-02" db="EMBL/GenBank/DDBJ databases">
        <title>Comparative genomes isolates from brazilian mangrove.</title>
        <authorList>
            <person name="Araujo J.E."/>
            <person name="Taketani R.G."/>
            <person name="Silva M.C.P."/>
            <person name="Loureco M.V."/>
            <person name="Andreote F.D."/>
        </authorList>
    </citation>
    <scope>NUCLEOTIDE SEQUENCE [LARGE SCALE GENOMIC DNA]</scope>
    <source>
        <strain evidence="3 4">Nap-Phe MGV</strain>
    </source>
</reference>
<dbReference type="InterPro" id="IPR011453">
    <property type="entry name" value="DUF1559"/>
</dbReference>
<dbReference type="Pfam" id="PF07963">
    <property type="entry name" value="N_methyl"/>
    <property type="match status" value="1"/>
</dbReference>
<keyword evidence="1" id="KW-1133">Transmembrane helix</keyword>
<sequence length="344" mass="37341">MLFSLQTNRRAFTLVELLVVIAIIGVLIALLLPAVQQAREAARRMHCTNNLKQMGLALHNYHDTNRAFVAQRGGNYGYQSGHVGLLPFLEQGALYSQISQPGGSYLPFGPRPWDTAFEPFKQGVQTFLCPSQPAHIMDADPTGWMGDKKRNSYMYCMGDSSANSTNQFRGMFTAYRYMKFRDCVDGTTNTIFMAERRQPVSDRDLGHTVRANSTAAAMPTNCRSEFNTATKQYVSSANLGNFVGINWVDGSMGTGGFNTILPPNSPSCANSTSSNTRGIYSAGSFHPGGANALFGDGSIHFITETIDAGNQSTNAYIGDSPRESPFGVWGALGTRAGGEVLDSY</sequence>
<dbReference type="Gene3D" id="3.30.700.10">
    <property type="entry name" value="Glycoprotein, Type 4 Pilin"/>
    <property type="match status" value="1"/>
</dbReference>
<dbReference type="InterPro" id="IPR012902">
    <property type="entry name" value="N_methyl_site"/>
</dbReference>
<dbReference type="Pfam" id="PF07596">
    <property type="entry name" value="SBP_bac_10"/>
    <property type="match status" value="1"/>
</dbReference>
<evidence type="ECO:0000259" key="2">
    <source>
        <dbReference type="Pfam" id="PF07596"/>
    </source>
</evidence>
<dbReference type="AlphaFoldDB" id="A0A2S8GG89"/>
<comment type="caution">
    <text evidence="3">The sequence shown here is derived from an EMBL/GenBank/DDBJ whole genome shotgun (WGS) entry which is preliminary data.</text>
</comment>
<evidence type="ECO:0000256" key="1">
    <source>
        <dbReference type="SAM" id="Phobius"/>
    </source>
</evidence>
<dbReference type="InterPro" id="IPR027558">
    <property type="entry name" value="Pre_pil_HX9DG_C"/>
</dbReference>
<dbReference type="Proteomes" id="UP000237819">
    <property type="component" value="Unassembled WGS sequence"/>
</dbReference>
<name>A0A2S8GG89_9BACT</name>
<evidence type="ECO:0000313" key="3">
    <source>
        <dbReference type="EMBL" id="PQO43482.1"/>
    </source>
</evidence>
<dbReference type="OrthoDB" id="241541at2"/>
<dbReference type="NCBIfam" id="TIGR04294">
    <property type="entry name" value="pre_pil_HX9DG"/>
    <property type="match status" value="1"/>
</dbReference>
<keyword evidence="1" id="KW-0812">Transmembrane</keyword>
<dbReference type="InterPro" id="IPR045584">
    <property type="entry name" value="Pilin-like"/>
</dbReference>
<proteinExistence type="predicted"/>
<feature type="domain" description="DUF1559" evidence="2">
    <location>
        <begin position="36"/>
        <end position="308"/>
    </location>
</feature>
<dbReference type="NCBIfam" id="TIGR02532">
    <property type="entry name" value="IV_pilin_GFxxxE"/>
    <property type="match status" value="1"/>
</dbReference>
<evidence type="ECO:0000313" key="4">
    <source>
        <dbReference type="Proteomes" id="UP000237819"/>
    </source>
</evidence>
<feature type="transmembrane region" description="Helical" evidence="1">
    <location>
        <begin position="12"/>
        <end position="35"/>
    </location>
</feature>
<gene>
    <name evidence="3" type="ORF">C5Y93_22775</name>
</gene>
<dbReference type="RefSeq" id="WP_105337768.1">
    <property type="nucleotide sequence ID" value="NZ_PUHZ01000023.1"/>
</dbReference>
<protein>
    <submittedName>
        <fullName evidence="3">Prepilin-type cleavage/methylation domain-containing protein</fullName>
    </submittedName>
</protein>
<dbReference type="PANTHER" id="PTHR30093">
    <property type="entry name" value="GENERAL SECRETION PATHWAY PROTEIN G"/>
    <property type="match status" value="1"/>
</dbReference>